<protein>
    <submittedName>
        <fullName evidence="1">Thermopsin related protein</fullName>
    </submittedName>
</protein>
<evidence type="ECO:0000313" key="1">
    <source>
        <dbReference type="EMBL" id="EQD71515.1"/>
    </source>
</evidence>
<reference evidence="1" key="1">
    <citation type="submission" date="2013-08" db="EMBL/GenBank/DDBJ databases">
        <authorList>
            <person name="Mendez C."/>
            <person name="Richter M."/>
            <person name="Ferrer M."/>
            <person name="Sanchez J."/>
        </authorList>
    </citation>
    <scope>NUCLEOTIDE SEQUENCE</scope>
</reference>
<feature type="non-terminal residue" evidence="1">
    <location>
        <position position="1"/>
    </location>
</feature>
<comment type="caution">
    <text evidence="1">The sequence shown here is derived from an EMBL/GenBank/DDBJ whole genome shotgun (WGS) entry which is preliminary data.</text>
</comment>
<proteinExistence type="predicted"/>
<organism evidence="1">
    <name type="scientific">mine drainage metagenome</name>
    <dbReference type="NCBI Taxonomy" id="410659"/>
    <lineage>
        <taxon>unclassified sequences</taxon>
        <taxon>metagenomes</taxon>
        <taxon>ecological metagenomes</taxon>
    </lineage>
</organism>
<sequence length="411" mass="42779">SSYANPLSAWNLGSETGETSEGIAVSYTSPGTVQLNTGPSIPQPLWNSTPGGNIGQATFSGSLSPSNAFIFFTPGSHFDVNNASWAPTQTASTVSYVLPPGTYTVDAMMSDYTPIQTTATVASGGHAALNFAMQQNSAEGVYAPLFAWNNAQLAAISTGGAGTVAAPYTIVNNPAPGGLNAVFGQFNDYLYPVFPGVLVADTTAYVSLNNPSLLGVTYQSGYSAALQFYGLPLTNNLQFQIVDASHVSIWNARGISGWFFLDDYGPTGFLPLANVVIWGGTQDLVGGSTFASQGSSLVLAGVNASAPTGNIVWGNTFVDSAALTPTMYPGNGAVNGRPFGIFAFESGDLIYNNWVGTTITAYAPNYNMFFGSPQLNAENWNLSLVEPASHVMIFNGYSLTGSIVGGAWQGG</sequence>
<dbReference type="Gene3D" id="2.60.40.1120">
    <property type="entry name" value="Carboxypeptidase-like, regulatory domain"/>
    <property type="match status" value="1"/>
</dbReference>
<feature type="non-terminal residue" evidence="1">
    <location>
        <position position="411"/>
    </location>
</feature>
<reference evidence="1" key="2">
    <citation type="journal article" date="2014" name="ISME J.">
        <title>Microbial stratification in low pH oxic and suboxic macroscopic growths along an acid mine drainage.</title>
        <authorList>
            <person name="Mendez-Garcia C."/>
            <person name="Mesa V."/>
            <person name="Sprenger R.R."/>
            <person name="Richter M."/>
            <person name="Diez M.S."/>
            <person name="Solano J."/>
            <person name="Bargiela R."/>
            <person name="Golyshina O.V."/>
            <person name="Manteca A."/>
            <person name="Ramos J.L."/>
            <person name="Gallego J.R."/>
            <person name="Llorente I."/>
            <person name="Martins Dos Santos V.A."/>
            <person name="Jensen O.N."/>
            <person name="Pelaez A.I."/>
            <person name="Sanchez J."/>
            <person name="Ferrer M."/>
        </authorList>
    </citation>
    <scope>NUCLEOTIDE SEQUENCE</scope>
</reference>
<gene>
    <name evidence="1" type="ORF">B1B_04413</name>
</gene>
<name>T1CQW9_9ZZZZ</name>
<accession>T1CQW9</accession>
<dbReference type="AlphaFoldDB" id="T1CQW9"/>
<dbReference type="EMBL" id="AUZY01002759">
    <property type="protein sequence ID" value="EQD71515.1"/>
    <property type="molecule type" value="Genomic_DNA"/>
</dbReference>